<dbReference type="NCBIfam" id="NF009384">
    <property type="entry name" value="PRK12743.1"/>
    <property type="match status" value="1"/>
</dbReference>
<dbReference type="PROSITE" id="PS00061">
    <property type="entry name" value="ADH_SHORT"/>
    <property type="match status" value="1"/>
</dbReference>
<accession>A0ABU2CUA9</accession>
<dbReference type="InterPro" id="IPR050259">
    <property type="entry name" value="SDR"/>
</dbReference>
<dbReference type="InterPro" id="IPR036291">
    <property type="entry name" value="NAD(P)-bd_dom_sf"/>
</dbReference>
<protein>
    <submittedName>
        <fullName evidence="3">NAD(P)-dependent dehydrogenase (Short-subunit alcohol dehydrogenase family)</fullName>
    </submittedName>
</protein>
<dbReference type="SUPFAM" id="SSF51735">
    <property type="entry name" value="NAD(P)-binding Rossmann-fold domains"/>
    <property type="match status" value="1"/>
</dbReference>
<keyword evidence="4" id="KW-1185">Reference proteome</keyword>
<evidence type="ECO:0000313" key="3">
    <source>
        <dbReference type="EMBL" id="MDR7384926.1"/>
    </source>
</evidence>
<dbReference type="PRINTS" id="PR00080">
    <property type="entry name" value="SDRFAMILY"/>
</dbReference>
<dbReference type="PANTHER" id="PTHR42879">
    <property type="entry name" value="3-OXOACYL-(ACYL-CARRIER-PROTEIN) REDUCTASE"/>
    <property type="match status" value="1"/>
</dbReference>
<sequence length="267" mass="27282">MVETALVTGASSGIGRSTALALAAAGYHVLVGYGGNERAAQEVTALIAARSWPVATAVHVPLDTPERALAAGRRVLDAHGPVHVLVNNAGVNRRASFLDEDLAAWQEVLNIDLVGPFVLAQQVARQMVDAGIRGRVVNVTSVHERIPITGGTSYCVAKSGLGMLTKVMALELGTHGITVNSVAPGETATPMNGQPEGTDPHELARPALPAGRPGDPDEVATLIAYLCSPGAGYVTGQSFVIDGGLELVAADANVLPTPTPVGSPEAG</sequence>
<organism evidence="3 4">
    <name type="scientific">Promicromonospora iranensis</name>
    <dbReference type="NCBI Taxonomy" id="1105144"/>
    <lineage>
        <taxon>Bacteria</taxon>
        <taxon>Bacillati</taxon>
        <taxon>Actinomycetota</taxon>
        <taxon>Actinomycetes</taxon>
        <taxon>Micrococcales</taxon>
        <taxon>Promicromonosporaceae</taxon>
        <taxon>Promicromonospora</taxon>
    </lineage>
</organism>
<comment type="similarity">
    <text evidence="1">Belongs to the short-chain dehydrogenases/reductases (SDR) family.</text>
</comment>
<name>A0ABU2CUA9_9MICO</name>
<feature type="region of interest" description="Disordered" evidence="2">
    <location>
        <begin position="182"/>
        <end position="213"/>
    </location>
</feature>
<dbReference type="RefSeq" id="WP_274993758.1">
    <property type="nucleotide sequence ID" value="NZ_JAJQQP010000005.1"/>
</dbReference>
<dbReference type="Gene3D" id="3.40.50.720">
    <property type="entry name" value="NAD(P)-binding Rossmann-like Domain"/>
    <property type="match status" value="1"/>
</dbReference>
<evidence type="ECO:0000256" key="2">
    <source>
        <dbReference type="SAM" id="MobiDB-lite"/>
    </source>
</evidence>
<evidence type="ECO:0000256" key="1">
    <source>
        <dbReference type="ARBA" id="ARBA00006484"/>
    </source>
</evidence>
<dbReference type="PRINTS" id="PR00081">
    <property type="entry name" value="GDHRDH"/>
</dbReference>
<dbReference type="Proteomes" id="UP001183585">
    <property type="component" value="Unassembled WGS sequence"/>
</dbReference>
<dbReference type="Pfam" id="PF13561">
    <property type="entry name" value="adh_short_C2"/>
    <property type="match status" value="1"/>
</dbReference>
<dbReference type="PANTHER" id="PTHR42879:SF2">
    <property type="entry name" value="3-OXOACYL-[ACYL-CARRIER-PROTEIN] REDUCTASE FABG"/>
    <property type="match status" value="1"/>
</dbReference>
<proteinExistence type="inferred from homology"/>
<reference evidence="3 4" key="1">
    <citation type="submission" date="2023-07" db="EMBL/GenBank/DDBJ databases">
        <title>Sequencing the genomes of 1000 actinobacteria strains.</title>
        <authorList>
            <person name="Klenk H.-P."/>
        </authorList>
    </citation>
    <scope>NUCLEOTIDE SEQUENCE [LARGE SCALE GENOMIC DNA]</scope>
    <source>
        <strain evidence="3 4">DSM 45554</strain>
    </source>
</reference>
<comment type="caution">
    <text evidence="3">The sequence shown here is derived from an EMBL/GenBank/DDBJ whole genome shotgun (WGS) entry which is preliminary data.</text>
</comment>
<dbReference type="InterPro" id="IPR002347">
    <property type="entry name" value="SDR_fam"/>
</dbReference>
<dbReference type="EMBL" id="JAVDYE010000001">
    <property type="protein sequence ID" value="MDR7384926.1"/>
    <property type="molecule type" value="Genomic_DNA"/>
</dbReference>
<evidence type="ECO:0000313" key="4">
    <source>
        <dbReference type="Proteomes" id="UP001183585"/>
    </source>
</evidence>
<gene>
    <name evidence="3" type="ORF">J2S48_004441</name>
</gene>
<dbReference type="InterPro" id="IPR020904">
    <property type="entry name" value="Sc_DH/Rdtase_CS"/>
</dbReference>